<proteinExistence type="inferred from homology"/>
<reference evidence="4 5" key="1">
    <citation type="submission" date="2008-05" db="EMBL/GenBank/DDBJ databases">
        <title>Complete sequence of Chlorobium limicola DSM 245.</title>
        <authorList>
            <consortium name="US DOE Joint Genome Institute"/>
            <person name="Lucas S."/>
            <person name="Copeland A."/>
            <person name="Lapidus A."/>
            <person name="Glavina del Rio T."/>
            <person name="Dalin E."/>
            <person name="Tice H."/>
            <person name="Bruce D."/>
            <person name="Goodwin L."/>
            <person name="Pitluck S."/>
            <person name="Schmutz J."/>
            <person name="Larimer F."/>
            <person name="Land M."/>
            <person name="Hauser L."/>
            <person name="Kyrpides N."/>
            <person name="Ovchinnikova G."/>
            <person name="Zhao F."/>
            <person name="Li T."/>
            <person name="Liu Z."/>
            <person name="Overmann J."/>
            <person name="Bryant D.A."/>
            <person name="Richardson P."/>
        </authorList>
    </citation>
    <scope>NUCLEOTIDE SEQUENCE [LARGE SCALE GENOMIC DNA]</scope>
    <source>
        <strain evidence="5">DSM 245 / NBRC 103803 / 6330</strain>
    </source>
</reference>
<evidence type="ECO:0000259" key="3">
    <source>
        <dbReference type="Pfam" id="PF17782"/>
    </source>
</evidence>
<dbReference type="Pfam" id="PF02481">
    <property type="entry name" value="DNA_processg_A"/>
    <property type="match status" value="1"/>
</dbReference>
<dbReference type="RefSeq" id="WP_012465289.1">
    <property type="nucleotide sequence ID" value="NC_010803.1"/>
</dbReference>
<dbReference type="HOGENOM" id="CLU_029601_1_1_10"/>
<gene>
    <name evidence="4" type="ordered locus">Clim_0314</name>
</gene>
<dbReference type="PANTHER" id="PTHR43022:SF1">
    <property type="entry name" value="PROTEIN SMF"/>
    <property type="match status" value="1"/>
</dbReference>
<dbReference type="KEGG" id="cli:Clim_0314"/>
<evidence type="ECO:0000313" key="5">
    <source>
        <dbReference type="Proteomes" id="UP000008841"/>
    </source>
</evidence>
<evidence type="ECO:0000256" key="1">
    <source>
        <dbReference type="ARBA" id="ARBA00006525"/>
    </source>
</evidence>
<dbReference type="InterPro" id="IPR036388">
    <property type="entry name" value="WH-like_DNA-bd_sf"/>
</dbReference>
<evidence type="ECO:0000313" key="4">
    <source>
        <dbReference type="EMBL" id="ACD89408.1"/>
    </source>
</evidence>
<evidence type="ECO:0000259" key="2">
    <source>
        <dbReference type="Pfam" id="PF02481"/>
    </source>
</evidence>
<dbReference type="InterPro" id="IPR041614">
    <property type="entry name" value="DprA_WH"/>
</dbReference>
<dbReference type="Pfam" id="PF14520">
    <property type="entry name" value="HHH_5"/>
    <property type="match status" value="1"/>
</dbReference>
<dbReference type="InterPro" id="IPR003488">
    <property type="entry name" value="DprA"/>
</dbReference>
<dbReference type="SUPFAM" id="SSF102405">
    <property type="entry name" value="MCP/YpsA-like"/>
    <property type="match status" value="1"/>
</dbReference>
<dbReference type="EMBL" id="CP001097">
    <property type="protein sequence ID" value="ACD89408.1"/>
    <property type="molecule type" value="Genomic_DNA"/>
</dbReference>
<sequence length="392" mass="42405">MNEPHAGKDAGLFLLTLASVPGLGPARINAIITRFGYQPDLLRASADVFLEVPGIGRSLAEEISGFLSGSKRREAEEASLRQYEELDRHQASLVTIFDPCFPALLKEIYDPPPFLFVRGSFSEPEPPSIAIVGTRRASAYGKQAAGLLSGELASRGLLIVSGLAYGIDTAAHEAAMRAGGKTIAVLAGSVDHVYTDPRGKIWPKIIEQGALISEELFGSELLPGKFPKRNRIISGMSLGTVVVESDLKGGALITASYALEQNREVFAVPGTIYSHNSRGTNRLIQSGQAKMVLATDDVLEELNRPSLNIPVHEHAATDTVTIVLSKAERELLAYMDTGPIHIDALALQAGHDISELLVLLFELELKKAVVQLPGQFFGKKQIKHEKNSHYRL</sequence>
<dbReference type="PANTHER" id="PTHR43022">
    <property type="entry name" value="PROTEIN SMF"/>
    <property type="match status" value="1"/>
</dbReference>
<dbReference type="Proteomes" id="UP000008841">
    <property type="component" value="Chromosome"/>
</dbReference>
<dbReference type="InterPro" id="IPR057666">
    <property type="entry name" value="DrpA_SLOG"/>
</dbReference>
<dbReference type="AlphaFoldDB" id="B3EFC5"/>
<dbReference type="OrthoDB" id="9785707at2"/>
<dbReference type="InterPro" id="IPR010994">
    <property type="entry name" value="RuvA_2-like"/>
</dbReference>
<accession>B3EFC5</accession>
<organism evidence="4 5">
    <name type="scientific">Chlorobium limicola (strain DSM 245 / NBRC 103803 / 6330)</name>
    <dbReference type="NCBI Taxonomy" id="290315"/>
    <lineage>
        <taxon>Bacteria</taxon>
        <taxon>Pseudomonadati</taxon>
        <taxon>Chlorobiota</taxon>
        <taxon>Chlorobiia</taxon>
        <taxon>Chlorobiales</taxon>
        <taxon>Chlorobiaceae</taxon>
        <taxon>Chlorobium/Pelodictyon group</taxon>
        <taxon>Chlorobium</taxon>
    </lineage>
</organism>
<feature type="domain" description="DprA winged helix" evidence="3">
    <location>
        <begin position="324"/>
        <end position="375"/>
    </location>
</feature>
<dbReference type="SUPFAM" id="SSF47781">
    <property type="entry name" value="RuvA domain 2-like"/>
    <property type="match status" value="1"/>
</dbReference>
<dbReference type="eggNOG" id="COG0758">
    <property type="taxonomic scope" value="Bacteria"/>
</dbReference>
<dbReference type="Pfam" id="PF17782">
    <property type="entry name" value="WHD_DprA"/>
    <property type="match status" value="1"/>
</dbReference>
<dbReference type="NCBIfam" id="TIGR00732">
    <property type="entry name" value="dprA"/>
    <property type="match status" value="1"/>
</dbReference>
<feature type="domain" description="Smf/DprA SLOG" evidence="2">
    <location>
        <begin position="93"/>
        <end position="302"/>
    </location>
</feature>
<protein>
    <submittedName>
        <fullName evidence="4">DNA protecting protein DprA</fullName>
    </submittedName>
</protein>
<dbReference type="Gene3D" id="3.40.50.450">
    <property type="match status" value="1"/>
</dbReference>
<comment type="similarity">
    <text evidence="1">Belongs to the DprA/Smf family.</text>
</comment>
<dbReference type="Gene3D" id="1.10.10.10">
    <property type="entry name" value="Winged helix-like DNA-binding domain superfamily/Winged helix DNA-binding domain"/>
    <property type="match status" value="1"/>
</dbReference>
<dbReference type="STRING" id="290315.Clim_0314"/>
<name>B3EFC5_CHLL2</name>
<dbReference type="GO" id="GO:0009294">
    <property type="term" value="P:DNA-mediated transformation"/>
    <property type="evidence" value="ECO:0007669"/>
    <property type="project" value="InterPro"/>
</dbReference>